<evidence type="ECO:0000313" key="2">
    <source>
        <dbReference type="EMBL" id="CAE8638988.1"/>
    </source>
</evidence>
<feature type="compositionally biased region" description="Low complexity" evidence="1">
    <location>
        <begin position="7"/>
        <end position="24"/>
    </location>
</feature>
<proteinExistence type="predicted"/>
<comment type="caution">
    <text evidence="2">The sequence shown here is derived from an EMBL/GenBank/DDBJ whole genome shotgun (WGS) entry which is preliminary data.</text>
</comment>
<dbReference type="EMBL" id="CAJNNW010001516">
    <property type="protein sequence ID" value="CAE8638988.1"/>
    <property type="molecule type" value="Genomic_DNA"/>
</dbReference>
<feature type="region of interest" description="Disordered" evidence="1">
    <location>
        <begin position="1"/>
        <end position="68"/>
    </location>
</feature>
<protein>
    <submittedName>
        <fullName evidence="2">Uncharacterized protein</fullName>
    </submittedName>
</protein>
<dbReference type="AlphaFoldDB" id="A0A813HL66"/>
<name>A0A813HL66_POLGL</name>
<organism evidence="2 3">
    <name type="scientific">Polarella glacialis</name>
    <name type="common">Dinoflagellate</name>
    <dbReference type="NCBI Taxonomy" id="89957"/>
    <lineage>
        <taxon>Eukaryota</taxon>
        <taxon>Sar</taxon>
        <taxon>Alveolata</taxon>
        <taxon>Dinophyceae</taxon>
        <taxon>Suessiales</taxon>
        <taxon>Suessiaceae</taxon>
        <taxon>Polarella</taxon>
    </lineage>
</organism>
<feature type="non-terminal residue" evidence="2">
    <location>
        <position position="268"/>
    </location>
</feature>
<sequence length="268" mass="27840">MHNQTHNNNNNNNDNNNNSRASAENNRRKAAAPQTKAAAEQGSSSSSRTALGKEDSTGRRTAVKTKVVRIPQPLPLRFQAGLALPGGPAPRSFPSREAYVKYFEQSVVCEMQTRLAALATAWRAGGAPAAPPEVSVVVRGAMIGAAAGGPAGTAALLFGRQVAVVKGSLKACAKNDLWIVLLPGQNVEPLLLRSLWKGVTPTGRLLCAAANSAASDWLQTQQGAGSSGNGRLLPVTAIASGAFAGELVQTDALRFFAGSSEDSEVELS</sequence>
<evidence type="ECO:0000256" key="1">
    <source>
        <dbReference type="SAM" id="MobiDB-lite"/>
    </source>
</evidence>
<accession>A0A813HL66</accession>
<evidence type="ECO:0000313" key="3">
    <source>
        <dbReference type="Proteomes" id="UP000626109"/>
    </source>
</evidence>
<reference evidence="2" key="1">
    <citation type="submission" date="2021-02" db="EMBL/GenBank/DDBJ databases">
        <authorList>
            <person name="Dougan E. K."/>
            <person name="Rhodes N."/>
            <person name="Thang M."/>
            <person name="Chan C."/>
        </authorList>
    </citation>
    <scope>NUCLEOTIDE SEQUENCE</scope>
</reference>
<gene>
    <name evidence="2" type="ORF">PGLA2088_LOCUS1933</name>
</gene>
<dbReference type="Proteomes" id="UP000626109">
    <property type="component" value="Unassembled WGS sequence"/>
</dbReference>